<sequence length="183" mass="19890">MVREHDRQEAKWPVLWVRAAMRTAILVCLEAGPLHGYGIALALEGLGFGRPKGGSLYPILEELKNADVINDEWEQSEGGPGRRVYRLTETGRARLERERRQWNMMVGVLVGASSGHAAGSSDDAVPGRAMVDDTTVGGDLAGGSEVVTHAADAILQEVRSAPNSGRQVADRWKRNVHADRDGR</sequence>
<gene>
    <name evidence="3" type="ORF">CSQ87_09120</name>
</gene>
<dbReference type="Gene3D" id="1.10.10.10">
    <property type="entry name" value="Winged helix-like DNA-binding domain superfamily/Winged helix DNA-binding domain"/>
    <property type="match status" value="1"/>
</dbReference>
<evidence type="ECO:0000259" key="2">
    <source>
        <dbReference type="Pfam" id="PF03551"/>
    </source>
</evidence>
<organism evidence="3 4">
    <name type="scientific">Bifidobacterium simiarum</name>
    <dbReference type="NCBI Taxonomy" id="2045441"/>
    <lineage>
        <taxon>Bacteria</taxon>
        <taxon>Bacillati</taxon>
        <taxon>Actinomycetota</taxon>
        <taxon>Actinomycetes</taxon>
        <taxon>Bifidobacteriales</taxon>
        <taxon>Bifidobacteriaceae</taxon>
        <taxon>Bifidobacterium</taxon>
    </lineage>
</organism>
<dbReference type="AlphaFoldDB" id="A0A2M9HCZ0"/>
<dbReference type="InterPro" id="IPR052509">
    <property type="entry name" value="Metal_resp_DNA-bind_regulator"/>
</dbReference>
<evidence type="ECO:0000313" key="3">
    <source>
        <dbReference type="EMBL" id="PJM74683.1"/>
    </source>
</evidence>
<proteinExistence type="predicted"/>
<dbReference type="SUPFAM" id="SSF46785">
    <property type="entry name" value="Winged helix' DNA-binding domain"/>
    <property type="match status" value="1"/>
</dbReference>
<feature type="compositionally biased region" description="Basic and acidic residues" evidence="1">
    <location>
        <begin position="168"/>
        <end position="183"/>
    </location>
</feature>
<keyword evidence="4" id="KW-1185">Reference proteome</keyword>
<reference evidence="3 4" key="1">
    <citation type="submission" date="2017-10" db="EMBL/GenBank/DDBJ databases">
        <title>Draft genome sequences of strains TRE 1, TRE 9, TRE H and TRI 7, isolated from tamarins, belonging to four potential novel Bifidobacterium species.</title>
        <authorList>
            <person name="Mattarelli P."/>
            <person name="Modesto M."/>
            <person name="Puglisi E."/>
            <person name="Morelli L."/>
            <person name="Spezio C."/>
            <person name="Bonetti A."/>
            <person name="Sandri C."/>
        </authorList>
    </citation>
    <scope>NUCLEOTIDE SEQUENCE [LARGE SCALE GENOMIC DNA]</scope>
    <source>
        <strain evidence="4">TRI7</strain>
    </source>
</reference>
<dbReference type="InterPro" id="IPR036388">
    <property type="entry name" value="WH-like_DNA-bd_sf"/>
</dbReference>
<dbReference type="PANTHER" id="PTHR33169:SF14">
    <property type="entry name" value="TRANSCRIPTIONAL REGULATOR RV3488"/>
    <property type="match status" value="1"/>
</dbReference>
<dbReference type="InterPro" id="IPR005149">
    <property type="entry name" value="Tscrpt_reg_PadR_N"/>
</dbReference>
<dbReference type="PANTHER" id="PTHR33169">
    <property type="entry name" value="PADR-FAMILY TRANSCRIPTIONAL REGULATOR"/>
    <property type="match status" value="1"/>
</dbReference>
<dbReference type="InterPro" id="IPR036390">
    <property type="entry name" value="WH_DNA-bd_sf"/>
</dbReference>
<dbReference type="RefSeq" id="WP_100513564.1">
    <property type="nucleotide sequence ID" value="NZ_PEBK01000009.1"/>
</dbReference>
<dbReference type="OrthoDB" id="122286at2"/>
<evidence type="ECO:0000313" key="4">
    <source>
        <dbReference type="Proteomes" id="UP000231451"/>
    </source>
</evidence>
<dbReference type="EMBL" id="PEBK01000009">
    <property type="protein sequence ID" value="PJM74683.1"/>
    <property type="molecule type" value="Genomic_DNA"/>
</dbReference>
<name>A0A2M9HCZ0_9BIFI</name>
<comment type="caution">
    <text evidence="3">The sequence shown here is derived from an EMBL/GenBank/DDBJ whole genome shotgun (WGS) entry which is preliminary data.</text>
</comment>
<evidence type="ECO:0000256" key="1">
    <source>
        <dbReference type="SAM" id="MobiDB-lite"/>
    </source>
</evidence>
<protein>
    <recommendedName>
        <fullName evidence="2">Transcription regulator PadR N-terminal domain-containing protein</fullName>
    </recommendedName>
</protein>
<dbReference type="Proteomes" id="UP000231451">
    <property type="component" value="Unassembled WGS sequence"/>
</dbReference>
<accession>A0A2M9HCZ0</accession>
<feature type="domain" description="Transcription regulator PadR N-terminal" evidence="2">
    <location>
        <begin position="25"/>
        <end position="96"/>
    </location>
</feature>
<dbReference type="Pfam" id="PF03551">
    <property type="entry name" value="PadR"/>
    <property type="match status" value="1"/>
</dbReference>
<feature type="region of interest" description="Disordered" evidence="1">
    <location>
        <begin position="159"/>
        <end position="183"/>
    </location>
</feature>